<evidence type="ECO:0000256" key="8">
    <source>
        <dbReference type="ARBA" id="ARBA00022723"/>
    </source>
</evidence>
<evidence type="ECO:0000256" key="13">
    <source>
        <dbReference type="HAMAP-Rule" id="MF_01026"/>
    </source>
</evidence>
<keyword evidence="10 13" id="KW-0411">Iron-sulfur</keyword>
<keyword evidence="7 13" id="KW-0028">Amino-acid biosynthesis</keyword>
<comment type="similarity">
    <text evidence="13">Belongs to the aconitase/IPM isomerase family. LeuC type 1 subfamily.</text>
</comment>
<comment type="cofactor">
    <cofactor evidence="13">
        <name>[4Fe-4S] cluster</name>
        <dbReference type="ChEBI" id="CHEBI:49883"/>
    </cofactor>
    <text evidence="13">Binds 1 [4Fe-4S] cluster per subunit.</text>
</comment>
<dbReference type="NCBIfam" id="NF004016">
    <property type="entry name" value="PRK05478.1"/>
    <property type="match status" value="1"/>
</dbReference>
<proteinExistence type="inferred from homology"/>
<dbReference type="PRINTS" id="PR00415">
    <property type="entry name" value="ACONITASE"/>
</dbReference>
<evidence type="ECO:0000256" key="5">
    <source>
        <dbReference type="ARBA" id="ARBA00022430"/>
    </source>
</evidence>
<organism evidence="15 16">
    <name type="scientific">Phyllobacterium phragmitis</name>
    <dbReference type="NCBI Taxonomy" id="2670329"/>
    <lineage>
        <taxon>Bacteria</taxon>
        <taxon>Pseudomonadati</taxon>
        <taxon>Pseudomonadota</taxon>
        <taxon>Alphaproteobacteria</taxon>
        <taxon>Hyphomicrobiales</taxon>
        <taxon>Phyllobacteriaceae</taxon>
        <taxon>Phyllobacterium</taxon>
    </lineage>
</organism>
<comment type="function">
    <text evidence="2 13">Catalyzes the isomerization between 2-isopropylmalate and 3-isopropylmalate, via the formation of 2-isopropylmaleate.</text>
</comment>
<keyword evidence="12 13" id="KW-0100">Branched-chain amino acid biosynthesis</keyword>
<evidence type="ECO:0000256" key="1">
    <source>
        <dbReference type="ARBA" id="ARBA00000491"/>
    </source>
</evidence>
<dbReference type="InterPro" id="IPR015931">
    <property type="entry name" value="Acnase/IPM_dHydase_lsu_aba_1/3"/>
</dbReference>
<dbReference type="PANTHER" id="PTHR43822">
    <property type="entry name" value="HOMOACONITASE, MITOCHONDRIAL-RELATED"/>
    <property type="match status" value="1"/>
</dbReference>
<dbReference type="InterPro" id="IPR004430">
    <property type="entry name" value="3-IsopropMal_deHydase_lsu"/>
</dbReference>
<keyword evidence="8 13" id="KW-0479">Metal-binding</keyword>
<dbReference type="HAMAP" id="MF_01026">
    <property type="entry name" value="LeuC_type1"/>
    <property type="match status" value="1"/>
</dbReference>
<evidence type="ECO:0000256" key="6">
    <source>
        <dbReference type="ARBA" id="ARBA00022485"/>
    </source>
</evidence>
<dbReference type="PROSITE" id="PS00450">
    <property type="entry name" value="ACONITASE_1"/>
    <property type="match status" value="1"/>
</dbReference>
<dbReference type="InterPro" id="IPR001030">
    <property type="entry name" value="Acoase/IPM_deHydtase_lsu_aba"/>
</dbReference>
<dbReference type="CDD" id="cd01583">
    <property type="entry name" value="IPMI"/>
    <property type="match status" value="1"/>
</dbReference>
<dbReference type="InterPro" id="IPR036008">
    <property type="entry name" value="Aconitase_4Fe-4S_dom"/>
</dbReference>
<evidence type="ECO:0000256" key="3">
    <source>
        <dbReference type="ARBA" id="ARBA00004729"/>
    </source>
</evidence>
<evidence type="ECO:0000256" key="11">
    <source>
        <dbReference type="ARBA" id="ARBA00023239"/>
    </source>
</evidence>
<evidence type="ECO:0000313" key="15">
    <source>
        <dbReference type="EMBL" id="GAB1580177.1"/>
    </source>
</evidence>
<comment type="catalytic activity">
    <reaction evidence="1 13">
        <text>(2R,3S)-3-isopropylmalate = (2S)-2-isopropylmalate</text>
        <dbReference type="Rhea" id="RHEA:32287"/>
        <dbReference type="ChEBI" id="CHEBI:1178"/>
        <dbReference type="ChEBI" id="CHEBI:35121"/>
        <dbReference type="EC" id="4.2.1.33"/>
    </reaction>
</comment>
<comment type="pathway">
    <text evidence="3 13">Amino-acid biosynthesis; L-leucine biosynthesis; L-leucine from 3-methyl-2-oxobutanoate: step 2/4.</text>
</comment>
<keyword evidence="6 13" id="KW-0004">4Fe-4S</keyword>
<dbReference type="EMBL" id="BAAFZP010000001">
    <property type="protein sequence ID" value="GAB1580177.1"/>
    <property type="molecule type" value="Genomic_DNA"/>
</dbReference>
<evidence type="ECO:0000259" key="14">
    <source>
        <dbReference type="Pfam" id="PF00330"/>
    </source>
</evidence>
<dbReference type="Gene3D" id="3.30.499.10">
    <property type="entry name" value="Aconitase, domain 3"/>
    <property type="match status" value="2"/>
</dbReference>
<dbReference type="InterPro" id="IPR050067">
    <property type="entry name" value="IPM_dehydratase_rel_enz"/>
</dbReference>
<protein>
    <recommendedName>
        <fullName evidence="13">3-isopropylmalate dehydratase large subunit</fullName>
        <ecNumber evidence="13">4.2.1.33</ecNumber>
    </recommendedName>
    <alternativeName>
        <fullName evidence="13">Alpha-IPM isomerase</fullName>
        <shortName evidence="13">IPMI</shortName>
    </alternativeName>
    <alternativeName>
        <fullName evidence="13">Isopropylmalate isomerase</fullName>
    </alternativeName>
</protein>
<dbReference type="RefSeq" id="WP_407863226.1">
    <property type="nucleotide sequence ID" value="NZ_BAAFZP010000001.1"/>
</dbReference>
<reference evidence="15 16" key="1">
    <citation type="submission" date="2024-10" db="EMBL/GenBank/DDBJ databases">
        <title>Isolation, draft genome sequencing and identification of Phyllobacterium sp. NSA23, isolated from leaf soil.</title>
        <authorList>
            <person name="Akita H."/>
        </authorList>
    </citation>
    <scope>NUCLEOTIDE SEQUENCE [LARGE SCALE GENOMIC DNA]</scope>
    <source>
        <strain evidence="15 16">NSA23</strain>
    </source>
</reference>
<name>A0ABQ0GU29_9HYPH</name>
<evidence type="ECO:0000256" key="4">
    <source>
        <dbReference type="ARBA" id="ARBA00011271"/>
    </source>
</evidence>
<evidence type="ECO:0000256" key="7">
    <source>
        <dbReference type="ARBA" id="ARBA00022605"/>
    </source>
</evidence>
<feature type="domain" description="Aconitase/3-isopropylmalate dehydratase large subunit alpha/beta/alpha" evidence="14">
    <location>
        <begin position="9"/>
        <end position="460"/>
    </location>
</feature>
<accession>A0ABQ0GU29</accession>
<evidence type="ECO:0000256" key="12">
    <source>
        <dbReference type="ARBA" id="ARBA00023304"/>
    </source>
</evidence>
<dbReference type="PROSITE" id="PS01244">
    <property type="entry name" value="ACONITASE_2"/>
    <property type="match status" value="1"/>
</dbReference>
<gene>
    <name evidence="13 15" type="primary">leuC</name>
    <name evidence="15" type="ORF">PPNSA23_01200</name>
</gene>
<evidence type="ECO:0000256" key="9">
    <source>
        <dbReference type="ARBA" id="ARBA00023004"/>
    </source>
</evidence>
<evidence type="ECO:0000313" key="16">
    <source>
        <dbReference type="Proteomes" id="UP001628091"/>
    </source>
</evidence>
<dbReference type="Pfam" id="PF00330">
    <property type="entry name" value="Aconitase"/>
    <property type="match status" value="1"/>
</dbReference>
<comment type="subunit">
    <text evidence="4 13">Heterodimer of LeuC and LeuD.</text>
</comment>
<keyword evidence="11 13" id="KW-0456">Lyase</keyword>
<feature type="binding site" evidence="13">
    <location>
        <position position="410"/>
    </location>
    <ligand>
        <name>[4Fe-4S] cluster</name>
        <dbReference type="ChEBI" id="CHEBI:49883"/>
    </ligand>
</feature>
<evidence type="ECO:0000256" key="10">
    <source>
        <dbReference type="ARBA" id="ARBA00023014"/>
    </source>
</evidence>
<dbReference type="InterPro" id="IPR033941">
    <property type="entry name" value="IPMI_cat"/>
</dbReference>
<comment type="caution">
    <text evidence="15">The sequence shown here is derived from an EMBL/GenBank/DDBJ whole genome shotgun (WGS) entry which is preliminary data.</text>
</comment>
<dbReference type="EC" id="4.2.1.33" evidence="13"/>
<dbReference type="SUPFAM" id="SSF53732">
    <property type="entry name" value="Aconitase iron-sulfur domain"/>
    <property type="match status" value="1"/>
</dbReference>
<dbReference type="PANTHER" id="PTHR43822:SF9">
    <property type="entry name" value="3-ISOPROPYLMALATE DEHYDRATASE"/>
    <property type="match status" value="1"/>
</dbReference>
<dbReference type="NCBIfam" id="TIGR00170">
    <property type="entry name" value="leuC"/>
    <property type="match status" value="1"/>
</dbReference>
<feature type="binding site" evidence="13">
    <location>
        <position position="350"/>
    </location>
    <ligand>
        <name>[4Fe-4S] cluster</name>
        <dbReference type="ChEBI" id="CHEBI:49883"/>
    </ligand>
</feature>
<feature type="binding site" evidence="13">
    <location>
        <position position="413"/>
    </location>
    <ligand>
        <name>[4Fe-4S] cluster</name>
        <dbReference type="ChEBI" id="CHEBI:49883"/>
    </ligand>
</feature>
<dbReference type="NCBIfam" id="NF009116">
    <property type="entry name" value="PRK12466.1"/>
    <property type="match status" value="1"/>
</dbReference>
<dbReference type="Proteomes" id="UP001628091">
    <property type="component" value="Unassembled WGS sequence"/>
</dbReference>
<keyword evidence="5 13" id="KW-0432">Leucine biosynthesis</keyword>
<evidence type="ECO:0000256" key="2">
    <source>
        <dbReference type="ARBA" id="ARBA00002695"/>
    </source>
</evidence>
<keyword evidence="16" id="KW-1185">Reference proteome</keyword>
<dbReference type="InterPro" id="IPR018136">
    <property type="entry name" value="Aconitase_4Fe-4S_BS"/>
</dbReference>
<keyword evidence="9 13" id="KW-0408">Iron</keyword>
<sequence>MSAPRTLYDKIWDDHLVDQQPDGTCLLYIDRHLVHEVTSPQAFEGLRMAGRKVRHPEKTLAVVDHNVPTSPDRKNGIKNEESRIQVEALAKNAADFGVEYYSENDIRQGIVHIVGPEQGFTLPGMTIVCGDSHTSTHGAFGALAHGIGTSEVEHVLATQTLIQKKAKNMLVRVDGQLPEGVTAKDIILAIIGEIGTAGGTGYVIEYAGEAIRALSMEGRMTVCNMSIEGGARAGLIAPDEKTFEYIKGKPRAPKGEELEQAIAYWKTLKSDEGAHFDKIVTLDAANLPPIVSWGSSPEDVVSVTGVVPNPDDIADETKRASKWRALDYMGLKPGTKITDIALDRVFIGSCTNGRIEDLREVAKVVEGRKVASTVSAMIVPGSGLVKKQAEAEGLHKIFIEAGFDWREPGCSMCLAMNDDRLKPGERCASTSNRNFEGRQGFKGRTHLVSPAMAAAAAISGHFVDIRAWK</sequence>